<feature type="domain" description="Transposase IS66 central" evidence="1">
    <location>
        <begin position="2"/>
        <end position="102"/>
    </location>
</feature>
<dbReference type="Pfam" id="PF03050">
    <property type="entry name" value="DDE_Tnp_IS66"/>
    <property type="match status" value="1"/>
</dbReference>
<gene>
    <name evidence="2" type="ORF">Mame_02316</name>
</gene>
<evidence type="ECO:0000259" key="1">
    <source>
        <dbReference type="Pfam" id="PF03050"/>
    </source>
</evidence>
<sequence>MGTLGFELEILAANILAEIKKAERVFVDETTLPTLAPGLGATKTAWLWAYARDDRPFGGSGPPMVVYRFGDTRAGECVARHLNARWGDLPEDCFGPYQTVKRRYYRWIEQGVFDRIFEAVATNPDTEWLAIRSSNWSVMSRAGVSRINPLAAFPKRFSS</sequence>
<dbReference type="AlphaFoldDB" id="A0A1U9Z1T0"/>
<dbReference type="InterPro" id="IPR004291">
    <property type="entry name" value="Transposase_IS66_central"/>
</dbReference>
<dbReference type="KEGG" id="mmed:Mame_02316"/>
<dbReference type="InterPro" id="IPR052344">
    <property type="entry name" value="Transposase-related"/>
</dbReference>
<dbReference type="Proteomes" id="UP000191135">
    <property type="component" value="Chromosome"/>
</dbReference>
<dbReference type="STRING" id="1122214.Mame_02316"/>
<dbReference type="PANTHER" id="PTHR33678">
    <property type="entry name" value="BLL1576 PROTEIN"/>
    <property type="match status" value="1"/>
</dbReference>
<organism evidence="2 3">
    <name type="scientific">Martelella mediterranea DSM 17316</name>
    <dbReference type="NCBI Taxonomy" id="1122214"/>
    <lineage>
        <taxon>Bacteria</taxon>
        <taxon>Pseudomonadati</taxon>
        <taxon>Pseudomonadota</taxon>
        <taxon>Alphaproteobacteria</taxon>
        <taxon>Hyphomicrobiales</taxon>
        <taxon>Aurantimonadaceae</taxon>
        <taxon>Martelella</taxon>
    </lineage>
</organism>
<dbReference type="EMBL" id="CP020330">
    <property type="protein sequence ID" value="AQZ51649.1"/>
    <property type="molecule type" value="Genomic_DNA"/>
</dbReference>
<dbReference type="PANTHER" id="PTHR33678:SF1">
    <property type="entry name" value="BLL1576 PROTEIN"/>
    <property type="match status" value="1"/>
</dbReference>
<proteinExistence type="predicted"/>
<reference evidence="2 3" key="1">
    <citation type="submission" date="2017-03" db="EMBL/GenBank/DDBJ databases">
        <title>Foreign affairs: Plasmid Transfer between Roseobacters and Rhizobia.</title>
        <authorList>
            <person name="Bartling P."/>
            <person name="Bunk B."/>
            <person name="Overmann J."/>
            <person name="Brinkmann H."/>
            <person name="Petersen J."/>
        </authorList>
    </citation>
    <scope>NUCLEOTIDE SEQUENCE [LARGE SCALE GENOMIC DNA]</scope>
    <source>
        <strain evidence="2 3">MACL11</strain>
    </source>
</reference>
<name>A0A1U9Z1T0_9HYPH</name>
<accession>A0A1U9Z1T0</accession>
<evidence type="ECO:0000313" key="2">
    <source>
        <dbReference type="EMBL" id="AQZ51649.1"/>
    </source>
</evidence>
<protein>
    <submittedName>
        <fullName evidence="2">Transposase IS66 family protein</fullName>
    </submittedName>
</protein>
<evidence type="ECO:0000313" key="3">
    <source>
        <dbReference type="Proteomes" id="UP000191135"/>
    </source>
</evidence>
<keyword evidence="3" id="KW-1185">Reference proteome</keyword>